<sequence length="255" mass="29090">MTEHDNGQPFETWTVGNVERCTVVPWAELDVDGRDEFDYVDADETWTPRFARYRDGWLDLTEFMFMVDWGTDTANPFALRMDGDHPLRPWGHFQSTSHGTGFVFHDWDDDTNTVEVGYAHTTHTGESFNVFAHVLNTTGEFVAARLCQSCLFGVVNGDWPTVEDDDEPDWTQEREDSANRNMARFNITMGHVHDGPWADRNCFHRGEPCGDDCDCEETTFSDSECGVCETRLAGDRHDAIMIDRATFAKYGRAMS</sequence>
<evidence type="ECO:0000313" key="2">
    <source>
        <dbReference type="Proteomes" id="UP000261731"/>
    </source>
</evidence>
<dbReference type="EMBL" id="MH651182">
    <property type="protein sequence ID" value="AXQ64486.1"/>
    <property type="molecule type" value="Genomic_DNA"/>
</dbReference>
<keyword evidence="2" id="KW-1185">Reference proteome</keyword>
<organism evidence="1 2">
    <name type="scientific">Gordonia phage Neville</name>
    <dbReference type="NCBI Taxonomy" id="2301693"/>
    <lineage>
        <taxon>Viruses</taxon>
        <taxon>Duplodnaviria</taxon>
        <taxon>Heunggongvirae</taxon>
        <taxon>Uroviricota</taxon>
        <taxon>Caudoviricetes</taxon>
        <taxon>Deeyouvirinae</taxon>
        <taxon>Nevillevirus</taxon>
        <taxon>Nevillevirus neville</taxon>
    </lineage>
</organism>
<dbReference type="KEGG" id="vg:70080495"/>
<dbReference type="RefSeq" id="YP_010245982.1">
    <property type="nucleotide sequence ID" value="NC_060131.1"/>
</dbReference>
<proteinExistence type="predicted"/>
<protein>
    <submittedName>
        <fullName evidence="1">Uncharacterized protein</fullName>
    </submittedName>
</protein>
<dbReference type="GeneID" id="70080495"/>
<evidence type="ECO:0000313" key="1">
    <source>
        <dbReference type="EMBL" id="AXQ64486.1"/>
    </source>
</evidence>
<reference evidence="1 2" key="1">
    <citation type="submission" date="2018-07" db="EMBL/GenBank/DDBJ databases">
        <authorList>
            <person name="Bragdon E."/>
            <person name="Orellana H."/>
            <person name="Sterchele H."/>
            <person name="Molloy S.D."/>
            <person name="Garlena R.A."/>
            <person name="Russell D.A."/>
            <person name="Pope W.H."/>
            <person name="Jacobs-Sera D."/>
            <person name="Hatfull G.F."/>
        </authorList>
    </citation>
    <scope>NUCLEOTIDE SEQUENCE [LARGE SCALE GENOMIC DNA]</scope>
</reference>
<gene>
    <name evidence="1" type="primary">133</name>
    <name evidence="1" type="ORF">SEA_NEVILLE_133</name>
</gene>
<name>A0A385DYF8_9CAUD</name>
<dbReference type="Proteomes" id="UP000261731">
    <property type="component" value="Segment"/>
</dbReference>
<accession>A0A385DYF8</accession>